<dbReference type="GO" id="GO:0061799">
    <property type="term" value="F:cyclic pyranopterin monophosphate synthase activity"/>
    <property type="evidence" value="ECO:0007669"/>
    <property type="project" value="TreeGrafter"/>
</dbReference>
<keyword evidence="1" id="KW-0949">S-adenosyl-L-methionine</keyword>
<keyword evidence="6" id="KW-0342">GTP-binding</keyword>
<dbReference type="CDD" id="cd01335">
    <property type="entry name" value="Radical_SAM"/>
    <property type="match status" value="1"/>
</dbReference>
<dbReference type="InterPro" id="IPR013785">
    <property type="entry name" value="Aldolase_TIM"/>
</dbReference>
<accession>A0A381RKQ2</accession>
<organism evidence="9">
    <name type="scientific">marine metagenome</name>
    <dbReference type="NCBI Taxonomy" id="408172"/>
    <lineage>
        <taxon>unclassified sequences</taxon>
        <taxon>metagenomes</taxon>
        <taxon>ecological metagenomes</taxon>
    </lineage>
</organism>
<sequence length="299" mass="32609">MPLEGLDWLKRESLLSYEEIASVVRTMAGMGLKKVRISGGEPLIRKDLSHLVRLVAEIPGIEDISLSTNAVLLADQAQDLHDAGISRVNVSLDSLQEERVESIARRPGCFDGIMQGLEAAEAVGFDPIKINVVLIGGQNDDEIEDFARITRDRPWHVRFIELMPTGSNLELSADNYVSCQEALARIRRMGNIEPVEGPAGNGPATYFRFPGAAGTVGVITPMSHNYCDRCNRMRLTADGQLRPCLFGSIQTNLRDPLRAGADLVPLIEETLHIKPERHYLIQGSDEGSGGLVALSQTGG</sequence>
<dbReference type="NCBIfam" id="TIGR02666">
    <property type="entry name" value="moaA"/>
    <property type="match status" value="1"/>
</dbReference>
<evidence type="ECO:0000313" key="9">
    <source>
        <dbReference type="EMBL" id="SUZ89633.1"/>
    </source>
</evidence>
<dbReference type="InterPro" id="IPR010505">
    <property type="entry name" value="MoaA_twitch"/>
</dbReference>
<proteinExistence type="predicted"/>
<protein>
    <recommendedName>
        <fullName evidence="8">Radical SAM core domain-containing protein</fullName>
    </recommendedName>
</protein>
<dbReference type="GO" id="GO:0051539">
    <property type="term" value="F:4 iron, 4 sulfur cluster binding"/>
    <property type="evidence" value="ECO:0007669"/>
    <property type="project" value="UniProtKB-KW"/>
</dbReference>
<keyword evidence="5" id="KW-0411">Iron-sulfur</keyword>
<evidence type="ECO:0000256" key="7">
    <source>
        <dbReference type="ARBA" id="ARBA00023150"/>
    </source>
</evidence>
<dbReference type="GO" id="GO:0005525">
    <property type="term" value="F:GTP binding"/>
    <property type="evidence" value="ECO:0007669"/>
    <property type="project" value="UniProtKB-KW"/>
</dbReference>
<dbReference type="Pfam" id="PF04055">
    <property type="entry name" value="Radical_SAM"/>
    <property type="match status" value="1"/>
</dbReference>
<evidence type="ECO:0000256" key="3">
    <source>
        <dbReference type="ARBA" id="ARBA00022741"/>
    </source>
</evidence>
<evidence type="ECO:0000256" key="4">
    <source>
        <dbReference type="ARBA" id="ARBA00023004"/>
    </source>
</evidence>
<dbReference type="EMBL" id="UINC01001828">
    <property type="protein sequence ID" value="SUZ89633.1"/>
    <property type="molecule type" value="Genomic_DNA"/>
</dbReference>
<feature type="domain" description="Radical SAM core" evidence="8">
    <location>
        <begin position="1"/>
        <end position="193"/>
    </location>
</feature>
<dbReference type="InterPro" id="IPR007197">
    <property type="entry name" value="rSAM"/>
</dbReference>
<dbReference type="InterPro" id="IPR050105">
    <property type="entry name" value="MoCo_biosynth_MoaA/MoaC"/>
</dbReference>
<dbReference type="GO" id="GO:0006777">
    <property type="term" value="P:Mo-molybdopterin cofactor biosynthetic process"/>
    <property type="evidence" value="ECO:0007669"/>
    <property type="project" value="UniProtKB-KW"/>
</dbReference>
<gene>
    <name evidence="9" type="ORF">METZ01_LOCUS42487</name>
</gene>
<keyword evidence="4" id="KW-0408">Iron</keyword>
<dbReference type="InterPro" id="IPR058240">
    <property type="entry name" value="rSAM_sf"/>
</dbReference>
<dbReference type="CDD" id="cd21117">
    <property type="entry name" value="Twitch_MoaA"/>
    <property type="match status" value="1"/>
</dbReference>
<dbReference type="PROSITE" id="PS51918">
    <property type="entry name" value="RADICAL_SAM"/>
    <property type="match status" value="1"/>
</dbReference>
<evidence type="ECO:0000256" key="6">
    <source>
        <dbReference type="ARBA" id="ARBA00023134"/>
    </source>
</evidence>
<evidence type="ECO:0000256" key="1">
    <source>
        <dbReference type="ARBA" id="ARBA00022691"/>
    </source>
</evidence>
<evidence type="ECO:0000259" key="8">
    <source>
        <dbReference type="PROSITE" id="PS51918"/>
    </source>
</evidence>
<dbReference type="GO" id="GO:0046872">
    <property type="term" value="F:metal ion binding"/>
    <property type="evidence" value="ECO:0007669"/>
    <property type="project" value="UniProtKB-KW"/>
</dbReference>
<keyword evidence="7" id="KW-0501">Molybdenum cofactor biosynthesis</keyword>
<dbReference type="GO" id="GO:0061798">
    <property type="term" value="F:GTP 3',8'-cyclase activity"/>
    <property type="evidence" value="ECO:0007669"/>
    <property type="project" value="TreeGrafter"/>
</dbReference>
<keyword evidence="3" id="KW-0547">Nucleotide-binding</keyword>
<dbReference type="Pfam" id="PF06463">
    <property type="entry name" value="Mob_synth_C"/>
    <property type="match status" value="1"/>
</dbReference>
<evidence type="ECO:0000256" key="2">
    <source>
        <dbReference type="ARBA" id="ARBA00022723"/>
    </source>
</evidence>
<dbReference type="AlphaFoldDB" id="A0A381RKQ2"/>
<name>A0A381RKQ2_9ZZZZ</name>
<dbReference type="PANTHER" id="PTHR22960">
    <property type="entry name" value="MOLYBDOPTERIN COFACTOR SYNTHESIS PROTEIN A"/>
    <property type="match status" value="1"/>
</dbReference>
<dbReference type="PANTHER" id="PTHR22960:SF0">
    <property type="entry name" value="MOLYBDENUM COFACTOR BIOSYNTHESIS PROTEIN 1"/>
    <property type="match status" value="1"/>
</dbReference>
<keyword evidence="2" id="KW-0479">Metal-binding</keyword>
<evidence type="ECO:0000256" key="5">
    <source>
        <dbReference type="ARBA" id="ARBA00023014"/>
    </source>
</evidence>
<dbReference type="SUPFAM" id="SSF102114">
    <property type="entry name" value="Radical SAM enzymes"/>
    <property type="match status" value="1"/>
</dbReference>
<reference evidence="9" key="1">
    <citation type="submission" date="2018-05" db="EMBL/GenBank/DDBJ databases">
        <authorList>
            <person name="Lanie J.A."/>
            <person name="Ng W.-L."/>
            <person name="Kazmierczak K.M."/>
            <person name="Andrzejewski T.M."/>
            <person name="Davidsen T.M."/>
            <person name="Wayne K.J."/>
            <person name="Tettelin H."/>
            <person name="Glass J.I."/>
            <person name="Rusch D."/>
            <person name="Podicherti R."/>
            <person name="Tsui H.-C.T."/>
            <person name="Winkler M.E."/>
        </authorList>
    </citation>
    <scope>NUCLEOTIDE SEQUENCE</scope>
</reference>
<dbReference type="Gene3D" id="3.20.20.70">
    <property type="entry name" value="Aldolase class I"/>
    <property type="match status" value="1"/>
</dbReference>
<dbReference type="InterPro" id="IPR013483">
    <property type="entry name" value="MoaA"/>
</dbReference>